<dbReference type="GO" id="GO:1990817">
    <property type="term" value="F:poly(A) RNA polymerase activity"/>
    <property type="evidence" value="ECO:0007669"/>
    <property type="project" value="UniProtKB-EC"/>
</dbReference>
<dbReference type="GO" id="GO:0003729">
    <property type="term" value="F:mRNA binding"/>
    <property type="evidence" value="ECO:0007669"/>
    <property type="project" value="TreeGrafter"/>
</dbReference>
<evidence type="ECO:0000256" key="2">
    <source>
        <dbReference type="ARBA" id="ARBA00012388"/>
    </source>
</evidence>
<dbReference type="PANTHER" id="PTHR23092:SF15">
    <property type="entry name" value="INACTIVE NON-CANONICAL POLY(A) RNA POLYMERASE PROTEIN TRF4-2-RELATED"/>
    <property type="match status" value="1"/>
</dbReference>
<accession>A0AAV5RDF5</accession>
<dbReference type="GO" id="GO:0005730">
    <property type="term" value="C:nucleolus"/>
    <property type="evidence" value="ECO:0007669"/>
    <property type="project" value="TreeGrafter"/>
</dbReference>
<dbReference type="InterPro" id="IPR002058">
    <property type="entry name" value="PAP_assoc"/>
</dbReference>
<dbReference type="InterPro" id="IPR054708">
    <property type="entry name" value="MTPAP-like_central"/>
</dbReference>
<evidence type="ECO:0000256" key="4">
    <source>
        <dbReference type="ARBA" id="ARBA00022842"/>
    </source>
</evidence>
<dbReference type="CDD" id="cd05402">
    <property type="entry name" value="NT_PAP_TUTase"/>
    <property type="match status" value="1"/>
</dbReference>
<feature type="domain" description="PAP-associated" evidence="5">
    <location>
        <begin position="348"/>
        <end position="401"/>
    </location>
</feature>
<dbReference type="InterPro" id="IPR045862">
    <property type="entry name" value="Trf4-like"/>
</dbReference>
<keyword evidence="8" id="KW-1185">Reference proteome</keyword>
<dbReference type="SUPFAM" id="SSF81631">
    <property type="entry name" value="PAP/OAS1 substrate-binding domain"/>
    <property type="match status" value="1"/>
</dbReference>
<protein>
    <recommendedName>
        <fullName evidence="2">polynucleotide adenylyltransferase</fullName>
        <ecNumber evidence="2">2.7.7.19</ecNumber>
    </recommendedName>
</protein>
<dbReference type="AlphaFoldDB" id="A0AAV5RDF5"/>
<dbReference type="EMBL" id="BTGC01000001">
    <property type="protein sequence ID" value="GMM49488.1"/>
    <property type="molecule type" value="Genomic_DNA"/>
</dbReference>
<evidence type="ECO:0000256" key="1">
    <source>
        <dbReference type="ARBA" id="ARBA00008593"/>
    </source>
</evidence>
<dbReference type="Proteomes" id="UP001362899">
    <property type="component" value="Unassembled WGS sequence"/>
</dbReference>
<evidence type="ECO:0000313" key="8">
    <source>
        <dbReference type="Proteomes" id="UP001362899"/>
    </source>
</evidence>
<dbReference type="InterPro" id="IPR043519">
    <property type="entry name" value="NT_sf"/>
</dbReference>
<proteinExistence type="inferred from homology"/>
<comment type="caution">
    <text evidence="7">The sequence shown here is derived from an EMBL/GenBank/DDBJ whole genome shotgun (WGS) entry which is preliminary data.</text>
</comment>
<organism evidence="7 8">
    <name type="scientific">Starmerella bacillaris</name>
    <name type="common">Yeast</name>
    <name type="synonym">Candida zemplinina</name>
    <dbReference type="NCBI Taxonomy" id="1247836"/>
    <lineage>
        <taxon>Eukaryota</taxon>
        <taxon>Fungi</taxon>
        <taxon>Dikarya</taxon>
        <taxon>Ascomycota</taxon>
        <taxon>Saccharomycotina</taxon>
        <taxon>Dipodascomycetes</taxon>
        <taxon>Dipodascales</taxon>
        <taxon>Trichomonascaceae</taxon>
        <taxon>Starmerella</taxon>
    </lineage>
</organism>
<evidence type="ECO:0000313" key="7">
    <source>
        <dbReference type="EMBL" id="GMM49488.1"/>
    </source>
</evidence>
<reference evidence="7 8" key="1">
    <citation type="journal article" date="2023" name="Elife">
        <title>Identification of key yeast species and microbe-microbe interactions impacting larval growth of Drosophila in the wild.</title>
        <authorList>
            <person name="Mure A."/>
            <person name="Sugiura Y."/>
            <person name="Maeda R."/>
            <person name="Honda K."/>
            <person name="Sakurai N."/>
            <person name="Takahashi Y."/>
            <person name="Watada M."/>
            <person name="Katoh T."/>
            <person name="Gotoh A."/>
            <person name="Gotoh Y."/>
            <person name="Taniguchi I."/>
            <person name="Nakamura K."/>
            <person name="Hayashi T."/>
            <person name="Katayama T."/>
            <person name="Uemura T."/>
            <person name="Hattori Y."/>
        </authorList>
    </citation>
    <scope>NUCLEOTIDE SEQUENCE [LARGE SCALE GENOMIC DNA]</scope>
    <source>
        <strain evidence="7 8">SB-73</strain>
    </source>
</reference>
<dbReference type="PANTHER" id="PTHR23092">
    <property type="entry name" value="POLY(A) RNA POLYMERASE"/>
    <property type="match status" value="1"/>
</dbReference>
<dbReference type="EC" id="2.7.7.19" evidence="2"/>
<dbReference type="SUPFAM" id="SSF81301">
    <property type="entry name" value="Nucleotidyltransferase"/>
    <property type="match status" value="1"/>
</dbReference>
<dbReference type="GO" id="GO:0043634">
    <property type="term" value="P:polyadenylation-dependent ncRNA catabolic process"/>
    <property type="evidence" value="ECO:0007669"/>
    <property type="project" value="TreeGrafter"/>
</dbReference>
<feature type="domain" description="Poly(A) RNA polymerase mitochondrial-like central palm" evidence="6">
    <location>
        <begin position="157"/>
        <end position="279"/>
    </location>
</feature>
<gene>
    <name evidence="7" type="ORF">DASB73_004460</name>
</gene>
<dbReference type="GO" id="GO:0010605">
    <property type="term" value="P:negative regulation of macromolecule metabolic process"/>
    <property type="evidence" value="ECO:0007669"/>
    <property type="project" value="UniProtKB-ARBA"/>
</dbReference>
<keyword evidence="4" id="KW-0460">Magnesium</keyword>
<dbReference type="Gene3D" id="1.10.1410.10">
    <property type="match status" value="1"/>
</dbReference>
<evidence type="ECO:0000256" key="3">
    <source>
        <dbReference type="ARBA" id="ARBA00022723"/>
    </source>
</evidence>
<dbReference type="GO" id="GO:0031499">
    <property type="term" value="C:TRAMP complex"/>
    <property type="evidence" value="ECO:0007669"/>
    <property type="project" value="TreeGrafter"/>
</dbReference>
<name>A0AAV5RDF5_STABA</name>
<evidence type="ECO:0000259" key="6">
    <source>
        <dbReference type="Pfam" id="PF22600"/>
    </source>
</evidence>
<dbReference type="Gene3D" id="3.30.460.10">
    <property type="entry name" value="Beta Polymerase, domain 2"/>
    <property type="match status" value="1"/>
</dbReference>
<keyword evidence="3" id="KW-0479">Metal-binding</keyword>
<evidence type="ECO:0000259" key="5">
    <source>
        <dbReference type="Pfam" id="PF03828"/>
    </source>
</evidence>
<comment type="similarity">
    <text evidence="1">Belongs to the DNA polymerase type-B-like family.</text>
</comment>
<dbReference type="GO" id="GO:0031123">
    <property type="term" value="P:RNA 3'-end processing"/>
    <property type="evidence" value="ECO:0007669"/>
    <property type="project" value="TreeGrafter"/>
</dbReference>
<dbReference type="GO" id="GO:0046872">
    <property type="term" value="F:metal ion binding"/>
    <property type="evidence" value="ECO:0007669"/>
    <property type="project" value="UniProtKB-KW"/>
</dbReference>
<dbReference type="Pfam" id="PF22600">
    <property type="entry name" value="MTPAP-like_central"/>
    <property type="match status" value="1"/>
</dbReference>
<sequence>MDKQIRRQKVRKANTLRRAGTVKANTRVSQVSPLHREPRHAENVFYVQRSDARGAIAKRPNKRVKSKNRESSAMFPGLEDRVSLESRDIVAGRGILPFIYPEHTEISEISEPSVASEASEASQASVEFSAVYFDKTDGTVPWLKEVTLHPELPLQFSREVVEYARYYSPSRSEVNKRELALRRLESLVRGTWPDASLQVYGSYATGFYLPEADIDVSLSSKSLASRRLQSEMYRFRQRLLKSRVGSHVEVVTRARVPIIKYVDFVSSIPIDISFGQGNGAVGVSTVKAWLTEDPALKILVMVVRQFLRIRQLNEVVRGGIGGFATVCMVRAFLRQHPFAKNHASALRNVGALLLDFFDYYGNRFDNTRYAVISTGSGTPELISPPLLNQRIRIVDPNDNQNDVSKASFNYITVKKWFSKAAELLKVECVEWQEAGLQERKEFSFLGPLLGYTYTEKIRSKIDYRDLF</sequence>
<dbReference type="Pfam" id="PF03828">
    <property type="entry name" value="PAP_assoc"/>
    <property type="match status" value="1"/>
</dbReference>